<comment type="caution">
    <text evidence="2">The sequence shown here is derived from an EMBL/GenBank/DDBJ whole genome shotgun (WGS) entry which is preliminary data.</text>
</comment>
<evidence type="ECO:0000313" key="2">
    <source>
        <dbReference type="EMBL" id="MBC5835089.1"/>
    </source>
</evidence>
<protein>
    <submittedName>
        <fullName evidence="2">T9SS type A sorting domain-containing protein</fullName>
    </submittedName>
</protein>
<evidence type="ECO:0000313" key="3">
    <source>
        <dbReference type="Proteomes" id="UP000605990"/>
    </source>
</evidence>
<keyword evidence="3" id="KW-1185">Reference proteome</keyword>
<dbReference type="EMBL" id="JACRUN010000005">
    <property type="protein sequence ID" value="MBC5835089.1"/>
    <property type="molecule type" value="Genomic_DNA"/>
</dbReference>
<accession>A0ABR7IZ66</accession>
<dbReference type="PROSITE" id="PS51257">
    <property type="entry name" value="PROKAR_LIPOPROTEIN"/>
    <property type="match status" value="1"/>
</dbReference>
<organism evidence="2 3">
    <name type="scientific">Flavobacterium bernardetii</name>
    <dbReference type="NCBI Taxonomy" id="2813823"/>
    <lineage>
        <taxon>Bacteria</taxon>
        <taxon>Pseudomonadati</taxon>
        <taxon>Bacteroidota</taxon>
        <taxon>Flavobacteriia</taxon>
        <taxon>Flavobacteriales</taxon>
        <taxon>Flavobacteriaceae</taxon>
        <taxon>Flavobacterium</taxon>
    </lineage>
</organism>
<dbReference type="RefSeq" id="WP_166129391.1">
    <property type="nucleotide sequence ID" value="NZ_JAANOQ010000006.1"/>
</dbReference>
<proteinExistence type="predicted"/>
<dbReference type="NCBIfam" id="NF033708">
    <property type="entry name" value="T9SS_Cterm_ChiA"/>
    <property type="match status" value="1"/>
</dbReference>
<feature type="signal peptide" evidence="1">
    <location>
        <begin position="1"/>
        <end position="22"/>
    </location>
</feature>
<feature type="chain" id="PRO_5047484576" evidence="1">
    <location>
        <begin position="23"/>
        <end position="1428"/>
    </location>
</feature>
<gene>
    <name evidence="2" type="ORF">H8R27_09345</name>
</gene>
<dbReference type="InterPro" id="IPR015943">
    <property type="entry name" value="WD40/YVTN_repeat-like_dom_sf"/>
</dbReference>
<name>A0ABR7IZ66_9FLAO</name>
<sequence length="1428" mass="155203">MKNKLLKTSALTGLIVFSCYFANQNGYLQQFNLEKKETTKSTTNNNQNVLESSVLKTVENTTEPIIANSKQNFRKKELVSSKHEIQSIEENVSTLSKKEFDSIEKIREKYQNAIVNHPYRQRMSLPKMERKAMGLPPNAYNEQEWLYTMDPNLGRPTPEVTLDLQKTLDKQLEIGRVPGDGLDNQWVERGPNNVGGRTRVLVFAPGSTTRVFAGAVSGGLWVNNDITNAATSWTQVSGVPSNMAVTCFTVDPQNSQIMYLGTGEVYTWGAVNGNGVYKSIDGGTTWRLIYGTSIGAALADQLSYIQDIIAWRNPTTGLTEVYFGADAMFYSEAVGATQWVGTNTVGLWKSTDGVNFARFTNVALQTAAATYCAPNSFSIDFAGNLFMGTKRSAFGAGGGRIYRCTTGVDWALVRTLAGVSGRVQLKCSRQTAGRAIALCEDYATDLPVIKRSTDNFAAVETTIALPVSIGAQPPAANDFCRQQAFYDLMIGLNPSDDNEVYVGGIEIFKTNAAFTANAAGMWTQLTDWTVNPTAAGNAAAGTLDGVHSDHHVMAFCPTQTSRVVFGCDGGVYYSNNSGTAIGERNKDYNVTQIYKGSLDQSVANNKMLGGLQDNGSQLINNPAGIGAGIEVYGGDGCWEFIDKQQQYMVSSYVYNTYIYVTYAGVATAYIADDNGGSDGDFVNQCALDSNLNVLYANGTTGATYRIYRYAINPANGATVTTTLSNAAINAIPTYFEVSPYTADRVMVGLSNGRLIRMDAASGATAYTQIATPFAGAISDIKYGNSENDLFVTMHNYGITSVYYSADGGANWSNKEGNLPNIPVKCILQNPNATNEVIIGTELGVWYTVDFNVANPNWRRANTGMKDCKVLSFDYRAADRTILAATFGRGMWTGQFWQCGTTTKTWNGTAWSPAGTPTSKDAVVFAGNYNSTATLDACSVTVNAGANVVFNSGHSLRVGENVTVNATGSLTINSGAALVQYTKHAVNTGNIIVKRTSTNMVRNDYTAWSSPVVNQNLLAFSPNTLANRFYTYNTVNTGTSATAYTSVAPGSTAFATAKGYMIRVNNNWTLTPAAYNGQFTGVPNNGTLTFAVGTGYNLLGNPYTSPISAYRLLITNPKVNTLYYWTHTVAAVAGSYPQNNYASYTTIGGVAAAAGGAIPNDKINVGQGFFVLAATPYTVTFENELREDATTTTQFFRSPLAVEKDQEAEKHRIWLNLNDGTKSYNQILLGYTTNATDGIDNKVDGKMLDTSKTMLYNLIDNKEYVIQGKGLPFSDEDVVKLGLKVTEASNFEINIEQVDGLFVNQDVFVKDSYTGAIHNLKEGSYYFISQAGTFNDRFELIYKKQTKEVEVTSVNAVNVLVRNNELTIQSYQYAIANVEVYDVLGKVIFTKNGIHNKQFNTNQITATKQALIVKIQLENGEVVTKKIMM</sequence>
<dbReference type="InterPro" id="IPR036278">
    <property type="entry name" value="Sialidase_sf"/>
</dbReference>
<dbReference type="Gene3D" id="2.130.10.10">
    <property type="entry name" value="YVTN repeat-like/Quinoprotein amine dehydrogenase"/>
    <property type="match status" value="2"/>
</dbReference>
<dbReference type="SUPFAM" id="SSF50939">
    <property type="entry name" value="Sialidases"/>
    <property type="match status" value="2"/>
</dbReference>
<reference evidence="2 3" key="1">
    <citation type="submission" date="2020-08" db="EMBL/GenBank/DDBJ databases">
        <title>Description of novel Flavobacterium F-408 isolate.</title>
        <authorList>
            <person name="Saticioglu I.B."/>
            <person name="Duman M."/>
            <person name="Altun S."/>
        </authorList>
    </citation>
    <scope>NUCLEOTIDE SEQUENCE [LARGE SCALE GENOMIC DNA]</scope>
    <source>
        <strain evidence="2 3">F-408</strain>
    </source>
</reference>
<evidence type="ECO:0000256" key="1">
    <source>
        <dbReference type="SAM" id="SignalP"/>
    </source>
</evidence>
<dbReference type="Proteomes" id="UP000605990">
    <property type="component" value="Unassembled WGS sequence"/>
</dbReference>
<keyword evidence="1" id="KW-0732">Signal</keyword>